<dbReference type="EMBL" id="JBAJEX010000002">
    <property type="protein sequence ID" value="MEO1766254.1"/>
    <property type="molecule type" value="Genomic_DNA"/>
</dbReference>
<accession>A0ABV0EFU6</accession>
<organism evidence="2 3">
    <name type="scientific">Thiobacter aerophilum</name>
    <dbReference type="NCBI Taxonomy" id="3121275"/>
    <lineage>
        <taxon>Bacteria</taxon>
        <taxon>Pseudomonadati</taxon>
        <taxon>Pseudomonadota</taxon>
        <taxon>Betaproteobacteria</taxon>
        <taxon>Burkholderiales</taxon>
        <taxon>Thiobacteraceae</taxon>
        <taxon>Thiobacter</taxon>
    </lineage>
</organism>
<dbReference type="Pfam" id="PF07963">
    <property type="entry name" value="N_methyl"/>
    <property type="match status" value="1"/>
</dbReference>
<evidence type="ECO:0000313" key="3">
    <source>
        <dbReference type="Proteomes" id="UP001482231"/>
    </source>
</evidence>
<reference evidence="2 3" key="1">
    <citation type="submission" date="2024-02" db="EMBL/GenBank/DDBJ databases">
        <title>New thermophilic sulfur-oxidizing bacteria from a hot springs of the Uzon caldera (Kamchatka, Russia).</title>
        <authorList>
            <person name="Dukat A.M."/>
            <person name="Elcheninov A.G."/>
            <person name="Frolov E.N."/>
        </authorList>
    </citation>
    <scope>NUCLEOTIDE SEQUENCE [LARGE SCALE GENOMIC DNA]</scope>
    <source>
        <strain evidence="2 3">AK1</strain>
    </source>
</reference>
<dbReference type="SUPFAM" id="SSF54523">
    <property type="entry name" value="Pili subunits"/>
    <property type="match status" value="1"/>
</dbReference>
<gene>
    <name evidence="2" type="ORF">V6E02_03370</name>
</gene>
<keyword evidence="1" id="KW-0812">Transmembrane</keyword>
<proteinExistence type="predicted"/>
<dbReference type="PROSITE" id="PS00409">
    <property type="entry name" value="PROKAR_NTER_METHYL"/>
    <property type="match status" value="1"/>
</dbReference>
<feature type="transmembrane region" description="Helical" evidence="1">
    <location>
        <begin position="7"/>
        <end position="28"/>
    </location>
</feature>
<name>A0ABV0EFU6_9BURK</name>
<keyword evidence="3" id="KW-1185">Reference proteome</keyword>
<evidence type="ECO:0000313" key="2">
    <source>
        <dbReference type="EMBL" id="MEO1766254.1"/>
    </source>
</evidence>
<dbReference type="InterPro" id="IPR012902">
    <property type="entry name" value="N_methyl_site"/>
</dbReference>
<comment type="caution">
    <text evidence="2">The sequence shown here is derived from an EMBL/GenBank/DDBJ whole genome shotgun (WGS) entry which is preliminary data.</text>
</comment>
<evidence type="ECO:0000256" key="1">
    <source>
        <dbReference type="SAM" id="Phobius"/>
    </source>
</evidence>
<dbReference type="RefSeq" id="WP_347307162.1">
    <property type="nucleotide sequence ID" value="NZ_JBAJEX010000002.1"/>
</dbReference>
<dbReference type="NCBIfam" id="TIGR02532">
    <property type="entry name" value="IV_pilin_GFxxxE"/>
    <property type="match status" value="1"/>
</dbReference>
<dbReference type="InterPro" id="IPR045584">
    <property type="entry name" value="Pilin-like"/>
</dbReference>
<sequence>MNARQQGFTLIEIAIVLVIIGLLLGGVLKGQELIQNARVRNIIAQQDGIKAAFFGFQDRYRGIPGDYPVALANQNIPGAGNVCGGNGNSLIEDKTTTGSPEYICAWYHLSKAGFITGNYTGTGTTADANNSPANPFGGLIQLIFDNVYLDAASNPPAVHNIKTGINIPSTVLAEVDRKIDDGNPASGSFRYTPWNVPNTSTCVTSATPPAWDNTGAQTVCGGVTLF</sequence>
<protein>
    <submittedName>
        <fullName evidence="2">Prepilin-type N-terminal cleavage/methylation domain-containing protein</fullName>
    </submittedName>
</protein>
<dbReference type="Proteomes" id="UP001482231">
    <property type="component" value="Unassembled WGS sequence"/>
</dbReference>
<dbReference type="Gene3D" id="3.30.700.10">
    <property type="entry name" value="Glycoprotein, Type 4 Pilin"/>
    <property type="match status" value="1"/>
</dbReference>
<keyword evidence="1" id="KW-0472">Membrane</keyword>
<keyword evidence="1" id="KW-1133">Transmembrane helix</keyword>